<feature type="compositionally biased region" description="Acidic residues" evidence="1">
    <location>
        <begin position="89"/>
        <end position="103"/>
    </location>
</feature>
<name>A0A6B0T1K5_9EURY</name>
<gene>
    <name evidence="2" type="ORF">GRX03_09530</name>
</gene>
<dbReference type="OrthoDB" id="205650at2157"/>
<protein>
    <submittedName>
        <fullName evidence="2">Uncharacterized protein</fullName>
    </submittedName>
</protein>
<feature type="compositionally biased region" description="Acidic residues" evidence="1">
    <location>
        <begin position="140"/>
        <end position="162"/>
    </location>
</feature>
<evidence type="ECO:0000256" key="1">
    <source>
        <dbReference type="SAM" id="MobiDB-lite"/>
    </source>
</evidence>
<dbReference type="EMBL" id="WUUT01000003">
    <property type="protein sequence ID" value="MXR51845.1"/>
    <property type="molecule type" value="Genomic_DNA"/>
</dbReference>
<feature type="region of interest" description="Disordered" evidence="1">
    <location>
        <begin position="57"/>
        <end position="208"/>
    </location>
</feature>
<evidence type="ECO:0000313" key="3">
    <source>
        <dbReference type="Proteomes" id="UP000466535"/>
    </source>
</evidence>
<accession>A0A6B0T1K5</accession>
<dbReference type="Pfam" id="PF23373">
    <property type="entry name" value="DUF7093"/>
    <property type="match status" value="1"/>
</dbReference>
<feature type="compositionally biased region" description="Acidic residues" evidence="1">
    <location>
        <begin position="171"/>
        <end position="197"/>
    </location>
</feature>
<evidence type="ECO:0000313" key="2">
    <source>
        <dbReference type="EMBL" id="MXR51845.1"/>
    </source>
</evidence>
<feature type="compositionally biased region" description="Acidic residues" evidence="1">
    <location>
        <begin position="63"/>
        <end position="77"/>
    </location>
</feature>
<keyword evidence="3" id="KW-1185">Reference proteome</keyword>
<dbReference type="AlphaFoldDB" id="A0A6B0T1K5"/>
<dbReference type="InterPro" id="IPR055519">
    <property type="entry name" value="DUF7093"/>
</dbReference>
<reference evidence="2 3" key="1">
    <citation type="submission" date="2019-12" db="EMBL/GenBank/DDBJ databases">
        <title>Isolation and characterization of three novel carbon monoxide-oxidizing members of Halobacteria from salione crusts and soils.</title>
        <authorList>
            <person name="Myers M.R."/>
            <person name="King G.M."/>
        </authorList>
    </citation>
    <scope>NUCLEOTIDE SEQUENCE [LARGE SCALE GENOMIC DNA]</scope>
    <source>
        <strain evidence="2 3">WSH3</strain>
    </source>
</reference>
<sequence>MSFKCSVFGHAYGDSEIEREREEDGSEVVTTIRETETCQRCGETRVVSENKEVTTLETAADIVAEDLDTEETDESPETDLSKSVGEPEPQPETESDEESEAVETPESAGTETVEEPVQDTGAEIVEETEAETVGAAEVVEAGEETDPDADDGVILEEDDEQAQADRQPGEWPEEPEGGDDEWEPETEIDLGTDDDGTESAGGAVTVPEGEFRCPECEFTTSVAESSLRRGDFCPECHRGALEHVTE</sequence>
<proteinExistence type="predicted"/>
<comment type="caution">
    <text evidence="2">The sequence shown here is derived from an EMBL/GenBank/DDBJ whole genome shotgun (WGS) entry which is preliminary data.</text>
</comment>
<dbReference type="Proteomes" id="UP000466535">
    <property type="component" value="Unassembled WGS sequence"/>
</dbReference>
<dbReference type="RefSeq" id="WP_159763971.1">
    <property type="nucleotide sequence ID" value="NZ_WUUT01000003.1"/>
</dbReference>
<organism evidence="2 3">
    <name type="scientific">Halovenus carboxidivorans</name>
    <dbReference type="NCBI Taxonomy" id="2692199"/>
    <lineage>
        <taxon>Archaea</taxon>
        <taxon>Methanobacteriati</taxon>
        <taxon>Methanobacteriota</taxon>
        <taxon>Stenosarchaea group</taxon>
        <taxon>Halobacteria</taxon>
        <taxon>Halobacteriales</taxon>
        <taxon>Haloarculaceae</taxon>
        <taxon>Halovenus</taxon>
    </lineage>
</organism>